<feature type="compositionally biased region" description="Basic and acidic residues" evidence="1">
    <location>
        <begin position="94"/>
        <end position="116"/>
    </location>
</feature>
<comment type="caution">
    <text evidence="2">The sequence shown here is derived from an EMBL/GenBank/DDBJ whole genome shotgun (WGS) entry which is preliminary data.</text>
</comment>
<gene>
    <name evidence="2" type="ORF">A3C17_04680</name>
</gene>
<feature type="compositionally biased region" description="Basic and acidic residues" evidence="1">
    <location>
        <begin position="188"/>
        <end position="211"/>
    </location>
</feature>
<feature type="compositionally biased region" description="Basic and acidic residues" evidence="1">
    <location>
        <begin position="133"/>
        <end position="166"/>
    </location>
</feature>
<evidence type="ECO:0000313" key="3">
    <source>
        <dbReference type="Proteomes" id="UP000177097"/>
    </source>
</evidence>
<organism evidence="2 3">
    <name type="scientific">Candidatus Uhrbacteria bacterium RIFCSPHIGHO2_02_FULL_53_13</name>
    <dbReference type="NCBI Taxonomy" id="1802389"/>
    <lineage>
        <taxon>Bacteria</taxon>
        <taxon>Candidatus Uhriibacteriota</taxon>
    </lineage>
</organism>
<name>A0A1F7U0M4_9BACT</name>
<dbReference type="EMBL" id="MGDX01000015">
    <property type="protein sequence ID" value="OGL71324.1"/>
    <property type="molecule type" value="Genomic_DNA"/>
</dbReference>
<dbReference type="Proteomes" id="UP000177097">
    <property type="component" value="Unassembled WGS sequence"/>
</dbReference>
<evidence type="ECO:0000256" key="1">
    <source>
        <dbReference type="SAM" id="MobiDB-lite"/>
    </source>
</evidence>
<dbReference type="AlphaFoldDB" id="A0A1F7U0M4"/>
<feature type="compositionally biased region" description="Polar residues" evidence="1">
    <location>
        <begin position="176"/>
        <end position="186"/>
    </location>
</feature>
<feature type="region of interest" description="Disordered" evidence="1">
    <location>
        <begin position="69"/>
        <end position="218"/>
    </location>
</feature>
<evidence type="ECO:0000313" key="2">
    <source>
        <dbReference type="EMBL" id="OGL71324.1"/>
    </source>
</evidence>
<accession>A0A1F7U0M4</accession>
<reference evidence="2 3" key="1">
    <citation type="journal article" date="2016" name="Nat. Commun.">
        <title>Thousands of microbial genomes shed light on interconnected biogeochemical processes in an aquifer system.</title>
        <authorList>
            <person name="Anantharaman K."/>
            <person name="Brown C.T."/>
            <person name="Hug L.A."/>
            <person name="Sharon I."/>
            <person name="Castelle C.J."/>
            <person name="Probst A.J."/>
            <person name="Thomas B.C."/>
            <person name="Singh A."/>
            <person name="Wilkins M.J."/>
            <person name="Karaoz U."/>
            <person name="Brodie E.L."/>
            <person name="Williams K.H."/>
            <person name="Hubbard S.S."/>
            <person name="Banfield J.F."/>
        </authorList>
    </citation>
    <scope>NUCLEOTIDE SEQUENCE [LARGE SCALE GENOMIC DNA]</scope>
</reference>
<feature type="region of interest" description="Disordered" evidence="1">
    <location>
        <begin position="1"/>
        <end position="26"/>
    </location>
</feature>
<sequence>MSNHQRNHKPHDAVEGCGGEREQQESEACRVQALEYREGFSQGSAMDVVVMRGELARRIGKAFLFWAEEESRKRDDHRAKNDDPHGGNVEGQDPAEKGTWKNHANGREDVAKRDEGTGTARGGLREGICVNSRTEKEPSEGAEEQAQKENECRKVQHEGDTGKEENEAGQFEEAQVTKTIEESASGNIEKHLDDGTDADHGADHPEREDHFTKRRKKRVVKSTADFVENKKYPERAVGKEKLFNAAHVCF</sequence>
<protein>
    <submittedName>
        <fullName evidence="2">Uncharacterized protein</fullName>
    </submittedName>
</protein>
<proteinExistence type="predicted"/>
<feature type="compositionally biased region" description="Basic and acidic residues" evidence="1">
    <location>
        <begin position="69"/>
        <end position="85"/>
    </location>
</feature>
<dbReference type="STRING" id="1802389.A3C17_04680"/>
<feature type="compositionally biased region" description="Basic and acidic residues" evidence="1">
    <location>
        <begin position="10"/>
        <end position="26"/>
    </location>
</feature>